<dbReference type="PROSITE" id="PS50146">
    <property type="entry name" value="DAGK"/>
    <property type="match status" value="1"/>
</dbReference>
<dbReference type="Proteomes" id="UP000017836">
    <property type="component" value="Unassembled WGS sequence"/>
</dbReference>
<sequence length="485" mass="53446">MEFAEETLIIAEELRFEGIPTTVSLYRDGTICWNGRCFNLDADVLGFCREGSGFRVRTFLKKESTGCFGANGGYRMRKDFVFEPPGEGSLQRWCDTLREHIDSLNRPKNVFVIVNPFGGIKSASKIFCEEVEPLLVAAEIQYTVQETQFQLHAKEIANSLDLSKYDGIVCISGDGILVEVVNGLLQRTDWDSAIKMPLGVIPAGTGNGMAKSLMASVEDPCVAANAIFAVIRGHKQPLDVATISQGKTRFFSVLMLAWGLIADIDIESEIYRWMGSVRIDFYGILRIMCLRKYNGCIYFVPAPGHEAVGDPVDNNDVSNNLLRSMHGDHDNDPRTESGYPGPSVASQNWAWRTIGGPFISVWLHNVPWATEDTMPAPAAKFSDGYLDLILVKDCPRAALVAMLTKMKDGGHVKSEHVLYIKVKAFCLEPGQRVAEPEKGGIIDSDGEVLARGEGTFKCNQNDIMAYGPPIHITIHQGLATLFSPN</sequence>
<evidence type="ECO:0000256" key="5">
    <source>
        <dbReference type="ARBA" id="ARBA00022840"/>
    </source>
</evidence>
<dbReference type="SUPFAM" id="SSF111331">
    <property type="entry name" value="NAD kinase/diacylglycerol kinase-like"/>
    <property type="match status" value="1"/>
</dbReference>
<dbReference type="GO" id="GO:0008481">
    <property type="term" value="F:sphingosine kinase activity"/>
    <property type="evidence" value="ECO:0007669"/>
    <property type="project" value="UniProtKB-EC"/>
</dbReference>
<dbReference type="Gramene" id="ERN03460">
    <property type="protein sequence ID" value="ERN03460"/>
    <property type="gene ID" value="AMTR_s00003p00266880"/>
</dbReference>
<dbReference type="HOGENOM" id="CLU_013399_1_2_1"/>
<dbReference type="EC" id="2.7.1.91" evidence="7"/>
<dbReference type="InterPro" id="IPR045540">
    <property type="entry name" value="YegS/DAGK_C"/>
</dbReference>
<evidence type="ECO:0000256" key="8">
    <source>
        <dbReference type="SAM" id="MobiDB-lite"/>
    </source>
</evidence>
<dbReference type="OrthoDB" id="3853857at2759"/>
<dbReference type="FunFam" id="3.40.50.10330:FF:000005">
    <property type="entry name" value="Sphingosine kinase 2"/>
    <property type="match status" value="1"/>
</dbReference>
<keyword evidence="11" id="KW-1185">Reference proteome</keyword>
<dbReference type="Gene3D" id="2.60.200.40">
    <property type="match status" value="1"/>
</dbReference>
<dbReference type="eggNOG" id="KOG1116">
    <property type="taxonomic scope" value="Eukaryota"/>
</dbReference>
<keyword evidence="4" id="KW-0418">Kinase</keyword>
<protein>
    <recommendedName>
        <fullName evidence="7">sphingosine kinase</fullName>
        <ecNumber evidence="7">2.7.1.91</ecNumber>
    </recommendedName>
</protein>
<proteinExistence type="predicted"/>
<evidence type="ECO:0000256" key="7">
    <source>
        <dbReference type="ARBA" id="ARBA00044037"/>
    </source>
</evidence>
<keyword evidence="6" id="KW-0472">Membrane</keyword>
<dbReference type="GO" id="GO:0016020">
    <property type="term" value="C:membrane"/>
    <property type="evidence" value="ECO:0000318"/>
    <property type="project" value="GO_Central"/>
</dbReference>
<dbReference type="GO" id="GO:0046512">
    <property type="term" value="P:sphingosine biosynthetic process"/>
    <property type="evidence" value="ECO:0000318"/>
    <property type="project" value="GO_Central"/>
</dbReference>
<dbReference type="SMART" id="SM00046">
    <property type="entry name" value="DAGKc"/>
    <property type="match status" value="1"/>
</dbReference>
<feature type="domain" description="DAGKc" evidence="9">
    <location>
        <begin position="105"/>
        <end position="247"/>
    </location>
</feature>
<dbReference type="GO" id="GO:0071215">
    <property type="term" value="P:cellular response to abscisic acid stimulus"/>
    <property type="evidence" value="ECO:0007669"/>
    <property type="project" value="UniProtKB-ARBA"/>
</dbReference>
<gene>
    <name evidence="10" type="ORF">AMTR_s00003p00266880</name>
</gene>
<feature type="region of interest" description="Disordered" evidence="8">
    <location>
        <begin position="321"/>
        <end position="342"/>
    </location>
</feature>
<evidence type="ECO:0000256" key="2">
    <source>
        <dbReference type="ARBA" id="ARBA00022679"/>
    </source>
</evidence>
<dbReference type="InterPro" id="IPR001206">
    <property type="entry name" value="Diacylglycerol_kinase_cat_dom"/>
</dbReference>
<evidence type="ECO:0000256" key="1">
    <source>
        <dbReference type="ARBA" id="ARBA00004148"/>
    </source>
</evidence>
<dbReference type="EMBL" id="KI394358">
    <property type="protein sequence ID" value="ERN03460.1"/>
    <property type="molecule type" value="Genomic_DNA"/>
</dbReference>
<evidence type="ECO:0000256" key="6">
    <source>
        <dbReference type="ARBA" id="ARBA00023136"/>
    </source>
</evidence>
<dbReference type="KEGG" id="atr:18431601"/>
<dbReference type="GO" id="GO:0001727">
    <property type="term" value="F:lipid kinase activity"/>
    <property type="evidence" value="ECO:0000318"/>
    <property type="project" value="GO_Central"/>
</dbReference>
<keyword evidence="2" id="KW-0808">Transferase</keyword>
<accession>W1P8Z6</accession>
<feature type="compositionally biased region" description="Basic and acidic residues" evidence="8">
    <location>
        <begin position="325"/>
        <end position="335"/>
    </location>
</feature>
<organism evidence="10 11">
    <name type="scientific">Amborella trichopoda</name>
    <dbReference type="NCBI Taxonomy" id="13333"/>
    <lineage>
        <taxon>Eukaryota</taxon>
        <taxon>Viridiplantae</taxon>
        <taxon>Streptophyta</taxon>
        <taxon>Embryophyta</taxon>
        <taxon>Tracheophyta</taxon>
        <taxon>Spermatophyta</taxon>
        <taxon>Magnoliopsida</taxon>
        <taxon>Amborellales</taxon>
        <taxon>Amborellaceae</taxon>
        <taxon>Amborella</taxon>
    </lineage>
</organism>
<keyword evidence="3" id="KW-0547">Nucleotide-binding</keyword>
<evidence type="ECO:0000259" key="9">
    <source>
        <dbReference type="PROSITE" id="PS50146"/>
    </source>
</evidence>
<keyword evidence="5" id="KW-0067">ATP-binding</keyword>
<evidence type="ECO:0000256" key="3">
    <source>
        <dbReference type="ARBA" id="ARBA00022741"/>
    </source>
</evidence>
<dbReference type="Pfam" id="PF00781">
    <property type="entry name" value="DAGK_cat"/>
    <property type="match status" value="1"/>
</dbReference>
<comment type="subcellular location">
    <subcellularLocation>
        <location evidence="1">Vacuole membrane</location>
        <topology evidence="1">Peripheral membrane protein</topology>
    </subcellularLocation>
</comment>
<dbReference type="Gene3D" id="3.40.50.10330">
    <property type="entry name" value="Probable inorganic polyphosphate/atp-NAD kinase, domain 1"/>
    <property type="match status" value="1"/>
</dbReference>
<evidence type="ECO:0000256" key="4">
    <source>
        <dbReference type="ARBA" id="ARBA00022777"/>
    </source>
</evidence>
<dbReference type="GO" id="GO:0005524">
    <property type="term" value="F:ATP binding"/>
    <property type="evidence" value="ECO:0007669"/>
    <property type="project" value="UniProtKB-KW"/>
</dbReference>
<dbReference type="InterPro" id="IPR016064">
    <property type="entry name" value="NAD/diacylglycerol_kinase_sf"/>
</dbReference>
<evidence type="ECO:0000313" key="11">
    <source>
        <dbReference type="Proteomes" id="UP000017836"/>
    </source>
</evidence>
<dbReference type="STRING" id="13333.W1P8Z6"/>
<dbReference type="Pfam" id="PF19279">
    <property type="entry name" value="YegS_C"/>
    <property type="match status" value="1"/>
</dbReference>
<dbReference type="InterPro" id="IPR050187">
    <property type="entry name" value="Lipid_Phosphate_FormReg"/>
</dbReference>
<dbReference type="PANTHER" id="PTHR12358">
    <property type="entry name" value="SPHINGOSINE KINASE"/>
    <property type="match status" value="1"/>
</dbReference>
<dbReference type="GO" id="GO:0005774">
    <property type="term" value="C:vacuolar membrane"/>
    <property type="evidence" value="ECO:0007669"/>
    <property type="project" value="UniProtKB-SubCell"/>
</dbReference>
<evidence type="ECO:0000313" key="10">
    <source>
        <dbReference type="EMBL" id="ERN03460.1"/>
    </source>
</evidence>
<dbReference type="InterPro" id="IPR017438">
    <property type="entry name" value="ATP-NAD_kinase_N"/>
</dbReference>
<name>W1P8Z6_AMBTC</name>
<dbReference type="GO" id="GO:0005737">
    <property type="term" value="C:cytoplasm"/>
    <property type="evidence" value="ECO:0000318"/>
    <property type="project" value="GO_Central"/>
</dbReference>
<reference evidence="11" key="1">
    <citation type="journal article" date="2013" name="Science">
        <title>The Amborella genome and the evolution of flowering plants.</title>
        <authorList>
            <consortium name="Amborella Genome Project"/>
        </authorList>
    </citation>
    <scope>NUCLEOTIDE SEQUENCE [LARGE SCALE GENOMIC DNA]</scope>
</reference>
<dbReference type="PANTHER" id="PTHR12358:SF31">
    <property type="entry name" value="ACYLGLYCEROL KINASE, MITOCHONDRIAL"/>
    <property type="match status" value="1"/>
</dbReference>
<dbReference type="OMA" id="TMGNFYA"/>
<dbReference type="AlphaFoldDB" id="W1P8Z6"/>